<feature type="domain" description="Flavin reductase like" evidence="4">
    <location>
        <begin position="24"/>
        <end position="188"/>
    </location>
</feature>
<evidence type="ECO:0000256" key="2">
    <source>
        <dbReference type="ARBA" id="ARBA00022630"/>
    </source>
</evidence>
<dbReference type="GO" id="GO:0016646">
    <property type="term" value="F:oxidoreductase activity, acting on the CH-NH group of donors, NAD or NADP as acceptor"/>
    <property type="evidence" value="ECO:0007669"/>
    <property type="project" value="UniProtKB-ARBA"/>
</dbReference>
<keyword evidence="6" id="KW-1185">Reference proteome</keyword>
<evidence type="ECO:0000259" key="4">
    <source>
        <dbReference type="SMART" id="SM00903"/>
    </source>
</evidence>
<reference evidence="5 6" key="1">
    <citation type="submission" date="2019-10" db="EMBL/GenBank/DDBJ databases">
        <title>Genome sequence of Luteimicrobium xylanilyticum HY-24.</title>
        <authorList>
            <person name="Kim D.Y."/>
            <person name="Park H.-Y."/>
        </authorList>
    </citation>
    <scope>NUCLEOTIDE SEQUENCE [LARGE SCALE GENOMIC DNA]</scope>
    <source>
        <strain evidence="5 6">HY-24</strain>
    </source>
</reference>
<keyword evidence="2" id="KW-0285">Flavoprotein</keyword>
<evidence type="ECO:0000313" key="5">
    <source>
        <dbReference type="EMBL" id="QFU97546.1"/>
    </source>
</evidence>
<dbReference type="EMBL" id="CP045529">
    <property type="protein sequence ID" value="QFU97546.1"/>
    <property type="molecule type" value="Genomic_DNA"/>
</dbReference>
<dbReference type="PANTHER" id="PTHR43567">
    <property type="entry name" value="FLAVOREDOXIN-RELATED-RELATED"/>
    <property type="match status" value="1"/>
</dbReference>
<dbReference type="InterPro" id="IPR012349">
    <property type="entry name" value="Split_barrel_FMN-bd"/>
</dbReference>
<dbReference type="OrthoDB" id="9794638at2"/>
<dbReference type="InterPro" id="IPR052174">
    <property type="entry name" value="Flavoredoxin"/>
</dbReference>
<comment type="cofactor">
    <cofactor evidence="1">
        <name>FMN</name>
        <dbReference type="ChEBI" id="CHEBI:58210"/>
    </cofactor>
</comment>
<evidence type="ECO:0000313" key="6">
    <source>
        <dbReference type="Proteomes" id="UP000326702"/>
    </source>
</evidence>
<dbReference type="AlphaFoldDB" id="A0A5P9Q8D4"/>
<dbReference type="Gene3D" id="2.30.110.10">
    <property type="entry name" value="Electron Transport, Fmn-binding Protein, Chain A"/>
    <property type="match status" value="1"/>
</dbReference>
<evidence type="ECO:0000256" key="3">
    <source>
        <dbReference type="ARBA" id="ARBA00038054"/>
    </source>
</evidence>
<dbReference type="KEGG" id="lxl:KDY119_01045"/>
<organism evidence="5 6">
    <name type="scientific">Luteimicrobium xylanilyticum</name>
    <dbReference type="NCBI Taxonomy" id="1133546"/>
    <lineage>
        <taxon>Bacteria</taxon>
        <taxon>Bacillati</taxon>
        <taxon>Actinomycetota</taxon>
        <taxon>Actinomycetes</taxon>
        <taxon>Micrococcales</taxon>
        <taxon>Luteimicrobium</taxon>
    </lineage>
</organism>
<dbReference type="Pfam" id="PF01613">
    <property type="entry name" value="Flavin_Reduct"/>
    <property type="match status" value="1"/>
</dbReference>
<dbReference type="InterPro" id="IPR002563">
    <property type="entry name" value="Flavin_Rdtase-like_dom"/>
</dbReference>
<dbReference type="SUPFAM" id="SSF50475">
    <property type="entry name" value="FMN-binding split barrel"/>
    <property type="match status" value="1"/>
</dbReference>
<evidence type="ECO:0000256" key="1">
    <source>
        <dbReference type="ARBA" id="ARBA00001917"/>
    </source>
</evidence>
<gene>
    <name evidence="5" type="ORF">KDY119_01045</name>
</gene>
<sequence>MTSTAAATTAPARTPTHTVIDPAILYFGTPVVLLSTVDTDGRVNLAPMSSVFWLGKTAVLGLGARSQTALNLTATGECVLNLPSSAQVDAVDRIALTTGRDPVSARKAAAGYRHEPDKFGRAGLTPVPSDIVRAPRVAECPVNLEARLVHRHPLERDEPDAGSTVAFEVRVARVHVHEEIRTPGTAHRVDPDRWRPLVMSFQRFYGLGGEVHPSRLASIDEEWYR</sequence>
<dbReference type="GO" id="GO:0010181">
    <property type="term" value="F:FMN binding"/>
    <property type="evidence" value="ECO:0007669"/>
    <property type="project" value="InterPro"/>
</dbReference>
<dbReference type="RefSeq" id="WP_051136714.1">
    <property type="nucleotide sequence ID" value="NZ_BAABIH010000001.1"/>
</dbReference>
<dbReference type="SMART" id="SM00903">
    <property type="entry name" value="Flavin_Reduct"/>
    <property type="match status" value="1"/>
</dbReference>
<dbReference type="Proteomes" id="UP000326702">
    <property type="component" value="Chromosome"/>
</dbReference>
<name>A0A5P9Q8D4_9MICO</name>
<proteinExistence type="inferred from homology"/>
<comment type="similarity">
    <text evidence="3">Belongs to the flavoredoxin family.</text>
</comment>
<protein>
    <recommendedName>
        <fullName evidence="4">Flavin reductase like domain-containing protein</fullName>
    </recommendedName>
</protein>
<accession>A0A5P9Q8D4</accession>
<dbReference type="PANTHER" id="PTHR43567:SF1">
    <property type="entry name" value="FLAVOREDOXIN"/>
    <property type="match status" value="1"/>
</dbReference>